<comment type="caution">
    <text evidence="1">The sequence shown here is derived from an EMBL/GenBank/DDBJ whole genome shotgun (WGS) entry which is preliminary data.</text>
</comment>
<dbReference type="EMBL" id="BMAT01000679">
    <property type="protein sequence ID" value="GFR70928.1"/>
    <property type="molecule type" value="Genomic_DNA"/>
</dbReference>
<dbReference type="Pfam" id="PF01359">
    <property type="entry name" value="Transposase_1"/>
    <property type="match status" value="1"/>
</dbReference>
<dbReference type="Gene3D" id="3.30.420.10">
    <property type="entry name" value="Ribonuclease H-like superfamily/Ribonuclease H"/>
    <property type="match status" value="1"/>
</dbReference>
<dbReference type="PANTHER" id="PTHR46060">
    <property type="entry name" value="MARINER MOS1 TRANSPOSASE-LIKE PROTEIN"/>
    <property type="match status" value="1"/>
</dbReference>
<organism evidence="1 2">
    <name type="scientific">Elysia marginata</name>
    <dbReference type="NCBI Taxonomy" id="1093978"/>
    <lineage>
        <taxon>Eukaryota</taxon>
        <taxon>Metazoa</taxon>
        <taxon>Spiralia</taxon>
        <taxon>Lophotrochozoa</taxon>
        <taxon>Mollusca</taxon>
        <taxon>Gastropoda</taxon>
        <taxon>Heterobranchia</taxon>
        <taxon>Euthyneura</taxon>
        <taxon>Panpulmonata</taxon>
        <taxon>Sacoglossa</taxon>
        <taxon>Placobranchoidea</taxon>
        <taxon>Plakobranchidae</taxon>
        <taxon>Elysia</taxon>
    </lineage>
</organism>
<dbReference type="InterPro" id="IPR036397">
    <property type="entry name" value="RNaseH_sf"/>
</dbReference>
<dbReference type="AlphaFoldDB" id="A0AAV4FC22"/>
<sequence length="386" mass="44920">MATSSTLDLRLKQRVVIEFLTLEKATPIDIHRRMKIVYGETCVDVSIVRRWSKELAGTSPTETDLHDKARCGRPNTVNDIQHQERVDEIVQANRRIKVREISEMLGISTGSAQFIIHDVLGYRKLCARWVPHMLSPELKLNRSRVSQELLARYTDEGEAFLRRIVTGDETWVHHYDPENKKQSKEYRHIGSPCPKKFKVVPSAKKVLMTVFWDCDGLVHIEFLKQGSTVNSDRYIETLRKLRARLTRVRPGKNVILHHDNARPHTSRQTQDAMKSLRFYETLPHPSYSPDLAPSDFHLFPKLKEHIKGKHFEDDDAVQEDVRRWFRGKPHEFFADGMRKLIWRWRACVDKEGDYVEKQSPIHPKIRTKPTASITFKEMAVALTDGL</sequence>
<dbReference type="PANTHER" id="PTHR46060:SF1">
    <property type="entry name" value="MARINER MOS1 TRANSPOSASE-LIKE PROTEIN"/>
    <property type="match status" value="1"/>
</dbReference>
<dbReference type="InterPro" id="IPR052709">
    <property type="entry name" value="Transposase-MT_Hybrid"/>
</dbReference>
<evidence type="ECO:0000313" key="2">
    <source>
        <dbReference type="Proteomes" id="UP000762676"/>
    </source>
</evidence>
<evidence type="ECO:0000313" key="1">
    <source>
        <dbReference type="EMBL" id="GFR70928.1"/>
    </source>
</evidence>
<dbReference type="Proteomes" id="UP000762676">
    <property type="component" value="Unassembled WGS sequence"/>
</dbReference>
<name>A0AAV4FC22_9GAST</name>
<protein>
    <submittedName>
        <fullName evidence="1">Transposase</fullName>
    </submittedName>
</protein>
<accession>A0AAV4FC22</accession>
<dbReference type="GO" id="GO:0003676">
    <property type="term" value="F:nucleic acid binding"/>
    <property type="evidence" value="ECO:0007669"/>
    <property type="project" value="InterPro"/>
</dbReference>
<keyword evidence="2" id="KW-1185">Reference proteome</keyword>
<reference evidence="1 2" key="1">
    <citation type="journal article" date="2021" name="Elife">
        <title>Chloroplast acquisition without the gene transfer in kleptoplastic sea slugs, Plakobranchus ocellatus.</title>
        <authorList>
            <person name="Maeda T."/>
            <person name="Takahashi S."/>
            <person name="Yoshida T."/>
            <person name="Shimamura S."/>
            <person name="Takaki Y."/>
            <person name="Nagai Y."/>
            <person name="Toyoda A."/>
            <person name="Suzuki Y."/>
            <person name="Arimoto A."/>
            <person name="Ishii H."/>
            <person name="Satoh N."/>
            <person name="Nishiyama T."/>
            <person name="Hasebe M."/>
            <person name="Maruyama T."/>
            <person name="Minagawa J."/>
            <person name="Obokata J."/>
            <person name="Shigenobu S."/>
        </authorList>
    </citation>
    <scope>NUCLEOTIDE SEQUENCE [LARGE SCALE GENOMIC DNA]</scope>
</reference>
<gene>
    <name evidence="1" type="ORF">ElyMa_000339800</name>
</gene>
<dbReference type="InterPro" id="IPR001888">
    <property type="entry name" value="Transposase_1"/>
</dbReference>
<proteinExistence type="predicted"/>